<dbReference type="InterPro" id="IPR050327">
    <property type="entry name" value="Proton-linked_MCT"/>
</dbReference>
<dbReference type="Gene3D" id="1.20.1250.20">
    <property type="entry name" value="MFS general substrate transporter like domains"/>
    <property type="match status" value="1"/>
</dbReference>
<feature type="domain" description="Major facilitator superfamily (MFS) profile" evidence="3">
    <location>
        <begin position="25"/>
        <end position="190"/>
    </location>
</feature>
<keyword evidence="2" id="KW-0812">Transmembrane</keyword>
<keyword evidence="2" id="KW-0472">Membrane</keyword>
<dbReference type="PANTHER" id="PTHR11360:SF239">
    <property type="entry name" value="MONOCARBOXYLATE TRANSPORTER 14"/>
    <property type="match status" value="1"/>
</dbReference>
<organism evidence="4 5">
    <name type="scientific">Pan paniscus</name>
    <name type="common">Pygmy chimpanzee</name>
    <name type="synonym">Bonobo</name>
    <dbReference type="NCBI Taxonomy" id="9597"/>
    <lineage>
        <taxon>Eukaryota</taxon>
        <taxon>Metazoa</taxon>
        <taxon>Chordata</taxon>
        <taxon>Craniata</taxon>
        <taxon>Vertebrata</taxon>
        <taxon>Euteleostomi</taxon>
        <taxon>Mammalia</taxon>
        <taxon>Eutheria</taxon>
        <taxon>Euarchontoglires</taxon>
        <taxon>Primates</taxon>
        <taxon>Haplorrhini</taxon>
        <taxon>Catarrhini</taxon>
        <taxon>Hominidae</taxon>
        <taxon>Pan</taxon>
    </lineage>
</organism>
<dbReference type="EMBL" id="AJFE02074989">
    <property type="status" value="NOT_ANNOTATED_CDS"/>
    <property type="molecule type" value="Genomic_DNA"/>
</dbReference>
<comment type="subcellular location">
    <subcellularLocation>
        <location evidence="1">Membrane</location>
        <topology evidence="1">Multi-pass membrane protein</topology>
    </subcellularLocation>
</comment>
<dbReference type="STRING" id="9597.ENSPPAP00000009328"/>
<feature type="transmembrane region" description="Helical" evidence="2">
    <location>
        <begin position="92"/>
        <end position="113"/>
    </location>
</feature>
<dbReference type="InterPro" id="IPR020846">
    <property type="entry name" value="MFS_dom"/>
</dbReference>
<feature type="transmembrane region" description="Helical" evidence="2">
    <location>
        <begin position="152"/>
        <end position="171"/>
    </location>
</feature>
<dbReference type="AlphaFoldDB" id="A0A2R9A074"/>
<feature type="transmembrane region" description="Helical" evidence="2">
    <location>
        <begin position="21"/>
        <end position="46"/>
    </location>
</feature>
<dbReference type="GeneTree" id="ENSGT00940000160895"/>
<name>A0A2R9A074_PANPA</name>
<dbReference type="GO" id="GO:0016020">
    <property type="term" value="C:membrane"/>
    <property type="evidence" value="ECO:0007669"/>
    <property type="project" value="UniProtKB-SubCell"/>
</dbReference>
<dbReference type="PANTHER" id="PTHR11360">
    <property type="entry name" value="MONOCARBOXYLATE TRANSPORTER"/>
    <property type="match status" value="1"/>
</dbReference>
<keyword evidence="5" id="KW-1185">Reference proteome</keyword>
<evidence type="ECO:0000313" key="5">
    <source>
        <dbReference type="Proteomes" id="UP000240080"/>
    </source>
</evidence>
<evidence type="ECO:0000256" key="1">
    <source>
        <dbReference type="ARBA" id="ARBA00004141"/>
    </source>
</evidence>
<evidence type="ECO:0000256" key="2">
    <source>
        <dbReference type="SAM" id="Phobius"/>
    </source>
</evidence>
<sequence length="190" mass="21283">MWAITVSWLIMRVKKGFEYCLFTNRMFVAFVFWALFAYSSFVISFIHLPEIVNLYNLLEQTDVFPLTSIIAIVHIFGKVILGVIADLPCISVWNVFLLASFVLVLIFLILPLMHMYTGLVVICTLTGFSSGYFSLMPIVTEDLVDIEHLANAYGIIICANGISALLGPPFAGKLSEVLRVHSAYRYGVLC</sequence>
<accession>A0A2R9A074</accession>
<evidence type="ECO:0000313" key="4">
    <source>
        <dbReference type="Ensembl" id="ENSPPAP00000009328.1"/>
    </source>
</evidence>
<feature type="transmembrane region" description="Helical" evidence="2">
    <location>
        <begin position="66"/>
        <end position="85"/>
    </location>
</feature>
<dbReference type="Proteomes" id="UP000240080">
    <property type="component" value="Chromosome 8"/>
</dbReference>
<dbReference type="PROSITE" id="PS50850">
    <property type="entry name" value="MFS"/>
    <property type="match status" value="1"/>
</dbReference>
<reference evidence="4" key="3">
    <citation type="submission" date="2025-09" db="UniProtKB">
        <authorList>
            <consortium name="Ensembl"/>
        </authorList>
    </citation>
    <scope>IDENTIFICATION</scope>
</reference>
<dbReference type="InterPro" id="IPR036259">
    <property type="entry name" value="MFS_trans_sf"/>
</dbReference>
<dbReference type="SUPFAM" id="SSF103473">
    <property type="entry name" value="MFS general substrate transporter"/>
    <property type="match status" value="1"/>
</dbReference>
<feature type="transmembrane region" description="Helical" evidence="2">
    <location>
        <begin position="119"/>
        <end position="140"/>
    </location>
</feature>
<dbReference type="GO" id="GO:0008028">
    <property type="term" value="F:monocarboxylic acid transmembrane transporter activity"/>
    <property type="evidence" value="ECO:0007669"/>
    <property type="project" value="TreeGrafter"/>
</dbReference>
<reference evidence="4" key="2">
    <citation type="submission" date="2025-08" db="UniProtKB">
        <authorList>
            <consortium name="Ensembl"/>
        </authorList>
    </citation>
    <scope>IDENTIFICATION</scope>
</reference>
<proteinExistence type="predicted"/>
<evidence type="ECO:0000259" key="3">
    <source>
        <dbReference type="PROSITE" id="PS50850"/>
    </source>
</evidence>
<keyword evidence="2" id="KW-1133">Transmembrane helix</keyword>
<protein>
    <recommendedName>
        <fullName evidence="3">Major facilitator superfamily (MFS) profile domain-containing protein</fullName>
    </recommendedName>
</protein>
<reference evidence="4 5" key="1">
    <citation type="journal article" date="2012" name="Nature">
        <title>The bonobo genome compared with the chimpanzee and human genomes.</title>
        <authorList>
            <person name="Prufer K."/>
            <person name="Munch K."/>
            <person name="Hellmann I."/>
            <person name="Akagi K."/>
            <person name="Miller J.R."/>
            <person name="Walenz B."/>
            <person name="Koren S."/>
            <person name="Sutton G."/>
            <person name="Kodira C."/>
            <person name="Winer R."/>
            <person name="Knight J.R."/>
            <person name="Mullikin J.C."/>
            <person name="Meader S.J."/>
            <person name="Ponting C.P."/>
            <person name="Lunter G."/>
            <person name="Higashino S."/>
            <person name="Hobolth A."/>
            <person name="Dutheil J."/>
            <person name="Karakoc E."/>
            <person name="Alkan C."/>
            <person name="Sajjadian S."/>
            <person name="Catacchio C.R."/>
            <person name="Ventura M."/>
            <person name="Marques-Bonet T."/>
            <person name="Eichler E.E."/>
            <person name="Andre C."/>
            <person name="Atencia R."/>
            <person name="Mugisha L."/>
            <person name="Junhold J."/>
            <person name="Patterson N."/>
            <person name="Siebauer M."/>
            <person name="Good J.M."/>
            <person name="Fischer A."/>
            <person name="Ptak S.E."/>
            <person name="Lachmann M."/>
            <person name="Symer D.E."/>
            <person name="Mailund T."/>
            <person name="Schierup M.H."/>
            <person name="Andres A.M."/>
            <person name="Kelso J."/>
            <person name="Paabo S."/>
        </authorList>
    </citation>
    <scope>NUCLEOTIDE SEQUENCE [LARGE SCALE GENOMIC DNA]</scope>
</reference>
<dbReference type="Ensembl" id="ENSPPAT00000031969.1">
    <property type="protein sequence ID" value="ENSPPAP00000009328.1"/>
    <property type="gene ID" value="ENSPPAG00000027885.1"/>
</dbReference>